<dbReference type="AlphaFoldDB" id="A0A2T1LT39"/>
<evidence type="ECO:0000313" key="2">
    <source>
        <dbReference type="EMBL" id="PSF33446.1"/>
    </source>
</evidence>
<comment type="caution">
    <text evidence="2">The sequence shown here is derived from an EMBL/GenBank/DDBJ whole genome shotgun (WGS) entry which is preliminary data.</text>
</comment>
<reference evidence="2 3" key="2">
    <citation type="submission" date="2018-03" db="EMBL/GenBank/DDBJ databases">
        <authorList>
            <person name="Keele B.F."/>
        </authorList>
    </citation>
    <scope>NUCLEOTIDE SEQUENCE [LARGE SCALE GENOMIC DNA]</scope>
    <source>
        <strain evidence="2 3">CCALA 016</strain>
    </source>
</reference>
<evidence type="ECO:0000313" key="3">
    <source>
        <dbReference type="Proteomes" id="UP000239001"/>
    </source>
</evidence>
<keyword evidence="3" id="KW-1185">Reference proteome</keyword>
<gene>
    <name evidence="2" type="ORF">C7H19_19950</name>
</gene>
<keyword evidence="1" id="KW-0472">Membrane</keyword>
<reference evidence="2 3" key="1">
    <citation type="submission" date="2018-03" db="EMBL/GenBank/DDBJ databases">
        <title>The ancient ancestry and fast evolution of plastids.</title>
        <authorList>
            <person name="Moore K.R."/>
            <person name="Magnabosco C."/>
            <person name="Momper L."/>
            <person name="Gold D.A."/>
            <person name="Bosak T."/>
            <person name="Fournier G.P."/>
        </authorList>
    </citation>
    <scope>NUCLEOTIDE SEQUENCE [LARGE SCALE GENOMIC DNA]</scope>
    <source>
        <strain evidence="2 3">CCALA 016</strain>
    </source>
</reference>
<keyword evidence="1" id="KW-0812">Transmembrane</keyword>
<accession>A0A2T1LT39</accession>
<evidence type="ECO:0000256" key="1">
    <source>
        <dbReference type="SAM" id="Phobius"/>
    </source>
</evidence>
<organism evidence="2 3">
    <name type="scientific">Aphanothece hegewaldii CCALA 016</name>
    <dbReference type="NCBI Taxonomy" id="2107694"/>
    <lineage>
        <taxon>Bacteria</taxon>
        <taxon>Bacillati</taxon>
        <taxon>Cyanobacteriota</taxon>
        <taxon>Cyanophyceae</taxon>
        <taxon>Oscillatoriophycideae</taxon>
        <taxon>Chroococcales</taxon>
        <taxon>Aphanothecaceae</taxon>
        <taxon>Aphanothece</taxon>
    </lineage>
</organism>
<protein>
    <submittedName>
        <fullName evidence="2">Uncharacterized protein</fullName>
    </submittedName>
</protein>
<dbReference type="EMBL" id="PXOH01000030">
    <property type="protein sequence ID" value="PSF33446.1"/>
    <property type="molecule type" value="Genomic_DNA"/>
</dbReference>
<dbReference type="OrthoDB" id="415264at2"/>
<name>A0A2T1LT39_9CHRO</name>
<dbReference type="RefSeq" id="WP_106458680.1">
    <property type="nucleotide sequence ID" value="NZ_PXOH01000030.1"/>
</dbReference>
<proteinExistence type="predicted"/>
<sequence length="400" mass="43518">MEVNTKQVWQKLKYPYWFLTGWGLFWVLTFILMMTGHHKAWGVPQPSEKALTFKSLPPFEGLAQMETSPEVTQQLYQMFPEKTAKNYIGQINQAISRLTQQWQPGGDPASFLRLGDFQDSLALQQLSLGSIEGLSGQSLSDVPLSQFSLLGNQKLGQLIKIVPGLKDQSVSSVPFVQDAIQSGGYNPSKISNLPIGEVLQAYPQLGKIGLNQMNLDQYSLSAIPGIEQVPLGKFAGWQNASIASVPGLVSVPINQLGKNTGGIIGQIHWVLSEVEKPALNSISGSYQSGFSVPCTNNCAHIELGTNPLAAGKQWISGQYQKVPGGEGVLKAMFGGKEPTGRHPFGKGFKVVVWKIDESTGTVKTAWFFRICIKNLGCSPYGIGPVPGFVYQEGDWIFLGA</sequence>
<feature type="transmembrane region" description="Helical" evidence="1">
    <location>
        <begin position="14"/>
        <end position="33"/>
    </location>
</feature>
<keyword evidence="1" id="KW-1133">Transmembrane helix</keyword>
<dbReference type="Proteomes" id="UP000239001">
    <property type="component" value="Unassembled WGS sequence"/>
</dbReference>